<evidence type="ECO:0000313" key="1">
    <source>
        <dbReference type="EMBL" id="KAK2658599.1"/>
    </source>
</evidence>
<sequence>MTRGTVRELCKALDSPIKKIYIDMEKRVGGDTSAGGDAHVHKLPPSFFKYDNVGCYTTDSDTEDEKPSELDYPSSSNDASIGFVQGAGVEDGIGGTKNCGVAGRAASANVVGQLYAHILSSGANICPKDIMRDMREKHGVELLYTKAWMAMQHAWSTVYGKVDEPYQFLPSYFHMLAEANPGTVTAIDMDEHNRFLYAFLSFRQSL</sequence>
<dbReference type="PANTHER" id="PTHR31973:SF195">
    <property type="entry name" value="MUDR FAMILY TRANSPOSASE"/>
    <property type="match status" value="1"/>
</dbReference>
<keyword evidence="2" id="KW-1185">Reference proteome</keyword>
<evidence type="ECO:0000313" key="2">
    <source>
        <dbReference type="Proteomes" id="UP001280121"/>
    </source>
</evidence>
<dbReference type="AlphaFoldDB" id="A0AAE0CPG5"/>
<gene>
    <name evidence="1" type="ORF">Ddye_005132</name>
</gene>
<protein>
    <submittedName>
        <fullName evidence="1">Uncharacterized protein</fullName>
    </submittedName>
</protein>
<dbReference type="PANTHER" id="PTHR31973">
    <property type="entry name" value="POLYPROTEIN, PUTATIVE-RELATED"/>
    <property type="match status" value="1"/>
</dbReference>
<accession>A0AAE0CPG5</accession>
<proteinExistence type="predicted"/>
<comment type="caution">
    <text evidence="1">The sequence shown here is derived from an EMBL/GenBank/DDBJ whole genome shotgun (WGS) entry which is preliminary data.</text>
</comment>
<dbReference type="EMBL" id="JANJYI010000002">
    <property type="protein sequence ID" value="KAK2658599.1"/>
    <property type="molecule type" value="Genomic_DNA"/>
</dbReference>
<organism evidence="1 2">
    <name type="scientific">Dipteronia dyeriana</name>
    <dbReference type="NCBI Taxonomy" id="168575"/>
    <lineage>
        <taxon>Eukaryota</taxon>
        <taxon>Viridiplantae</taxon>
        <taxon>Streptophyta</taxon>
        <taxon>Embryophyta</taxon>
        <taxon>Tracheophyta</taxon>
        <taxon>Spermatophyta</taxon>
        <taxon>Magnoliopsida</taxon>
        <taxon>eudicotyledons</taxon>
        <taxon>Gunneridae</taxon>
        <taxon>Pentapetalae</taxon>
        <taxon>rosids</taxon>
        <taxon>malvids</taxon>
        <taxon>Sapindales</taxon>
        <taxon>Sapindaceae</taxon>
        <taxon>Hippocastanoideae</taxon>
        <taxon>Acereae</taxon>
        <taxon>Dipteronia</taxon>
    </lineage>
</organism>
<name>A0AAE0CPG5_9ROSI</name>
<reference evidence="1" key="1">
    <citation type="journal article" date="2023" name="Plant J.">
        <title>Genome sequences and population genomics provide insights into the demographic history, inbreeding, and mutation load of two 'living fossil' tree species of Dipteronia.</title>
        <authorList>
            <person name="Feng Y."/>
            <person name="Comes H.P."/>
            <person name="Chen J."/>
            <person name="Zhu S."/>
            <person name="Lu R."/>
            <person name="Zhang X."/>
            <person name="Li P."/>
            <person name="Qiu J."/>
            <person name="Olsen K.M."/>
            <person name="Qiu Y."/>
        </authorList>
    </citation>
    <scope>NUCLEOTIDE SEQUENCE</scope>
    <source>
        <strain evidence="1">KIB01</strain>
    </source>
</reference>
<dbReference type="Proteomes" id="UP001280121">
    <property type="component" value="Unassembled WGS sequence"/>
</dbReference>